<reference evidence="1" key="1">
    <citation type="submission" date="2020-12" db="EMBL/GenBank/DDBJ databases">
        <title>Genomic characterization of non-nitrogen-fixing Frankia strains.</title>
        <authorList>
            <person name="Carlos-Shanley C."/>
            <person name="Guerra T."/>
            <person name="Hahn D."/>
        </authorList>
    </citation>
    <scope>NUCLEOTIDE SEQUENCE</scope>
    <source>
        <strain evidence="1">CN6</strain>
    </source>
</reference>
<evidence type="ECO:0000313" key="1">
    <source>
        <dbReference type="EMBL" id="MBL7633078.1"/>
    </source>
</evidence>
<dbReference type="AlphaFoldDB" id="A0A937RIV7"/>
<sequence length="294" mass="30709">MRDLRVAPDVAGLLPADLLAAWQRGPHPSVYSCAACQDDGDLEDGDPAALVVRRYPHLGLRRVQLIHAACGPSRVVVIAVPELADLELAAASGASIVYADLLGAGTAALTGDLPAGCALTGQPPRPYLAVDDDDDLILTDRHAVGQPDRPLPGEPLSPMLSHALATGLALHTSLAATPPTVTGWSLRIGARHLDLVHPRPGARRPFGIERLPHTISPQWRAAVRAAGDTAVLLMGRIGLSTATRPLFRPYLPASARRQRLAAPISGATFAVLHAVHAGQVAAGLVPVTWTGPGR</sequence>
<dbReference type="EMBL" id="JAEACQ010000369">
    <property type="protein sequence ID" value="MBL7633078.1"/>
    <property type="molecule type" value="Genomic_DNA"/>
</dbReference>
<dbReference type="Proteomes" id="UP000604475">
    <property type="component" value="Unassembled WGS sequence"/>
</dbReference>
<proteinExistence type="predicted"/>
<organism evidence="1 2">
    <name type="scientific">Frankia nepalensis</name>
    <dbReference type="NCBI Taxonomy" id="1836974"/>
    <lineage>
        <taxon>Bacteria</taxon>
        <taxon>Bacillati</taxon>
        <taxon>Actinomycetota</taxon>
        <taxon>Actinomycetes</taxon>
        <taxon>Frankiales</taxon>
        <taxon>Frankiaceae</taxon>
        <taxon>Frankia</taxon>
    </lineage>
</organism>
<gene>
    <name evidence="1" type="ORF">I7412_39195</name>
</gene>
<protein>
    <submittedName>
        <fullName evidence="1">Uncharacterized protein</fullName>
    </submittedName>
</protein>
<dbReference type="RefSeq" id="WP_203006265.1">
    <property type="nucleotide sequence ID" value="NZ_JADWYU010000034.1"/>
</dbReference>
<accession>A0A937RIV7</accession>
<evidence type="ECO:0000313" key="2">
    <source>
        <dbReference type="Proteomes" id="UP000604475"/>
    </source>
</evidence>
<comment type="caution">
    <text evidence="1">The sequence shown here is derived from an EMBL/GenBank/DDBJ whole genome shotgun (WGS) entry which is preliminary data.</text>
</comment>
<name>A0A937RIV7_9ACTN</name>
<keyword evidence="2" id="KW-1185">Reference proteome</keyword>